<sequence length="346" mass="36476">MSLKNKGTPKTTGPELHSNPSQKNNAHPDRGGVVRPPPGYKQTAQTHSTVPEYATVDFSKEKGATTGSIKESNQPTVPEYATVDFSKKKGLNTGTLKASNQPSMPEYAAVDLSKKKGAITGSFKESSKPTVPEYATIDWSKKKGAITGSIKESNKPTVPEYATIDWSKKKGAAGAGKPLDAVVDKSGGKAVTQAGYKQPSQILHDSSDNSLNRGGPPGSLASNQPLNTAAGHKQPNQPTEPLRATSYMNSKQGVAPPGYKPPTQVPNWTGDKGQKGGSSRESSAPNRDPGIAKASEGAQPPDTSAGKSDLTYADINWEKLASNYPPPRPSKSGERVDYAAIQKTPN</sequence>
<reference evidence="2 3" key="1">
    <citation type="submission" date="2017-06" db="EMBL/GenBank/DDBJ databases">
        <title>Ant-infecting Ophiocordyceps genomes reveal a high diversity of potential behavioral manipulation genes and a possible major role for enterotoxins.</title>
        <authorList>
            <person name="De Bekker C."/>
            <person name="Evans H.C."/>
            <person name="Brachmann A."/>
            <person name="Hughes D.P."/>
        </authorList>
    </citation>
    <scope>NUCLEOTIDE SEQUENCE [LARGE SCALE GENOMIC DNA]</scope>
    <source>
        <strain evidence="2 3">Map64</strain>
    </source>
</reference>
<dbReference type="EMBL" id="NJET01000004">
    <property type="protein sequence ID" value="PHH66863.1"/>
    <property type="molecule type" value="Genomic_DNA"/>
</dbReference>
<evidence type="ECO:0000313" key="3">
    <source>
        <dbReference type="Proteomes" id="UP000226192"/>
    </source>
</evidence>
<protein>
    <submittedName>
        <fullName evidence="2">Uncharacterized protein</fullName>
    </submittedName>
</protein>
<feature type="compositionally biased region" description="Polar residues" evidence="1">
    <location>
        <begin position="65"/>
        <end position="76"/>
    </location>
</feature>
<name>A0A2C5YGX7_9HYPO</name>
<dbReference type="Proteomes" id="UP000226192">
    <property type="component" value="Unassembled WGS sequence"/>
</dbReference>
<proteinExistence type="predicted"/>
<accession>A0A2C5YGX7</accession>
<keyword evidence="3" id="KW-1185">Reference proteome</keyword>
<evidence type="ECO:0000256" key="1">
    <source>
        <dbReference type="SAM" id="MobiDB-lite"/>
    </source>
</evidence>
<comment type="caution">
    <text evidence="2">The sequence shown here is derived from an EMBL/GenBank/DDBJ whole genome shotgun (WGS) entry which is preliminary data.</text>
</comment>
<organism evidence="2 3">
    <name type="scientific">Ophiocordyceps australis</name>
    <dbReference type="NCBI Taxonomy" id="1399860"/>
    <lineage>
        <taxon>Eukaryota</taxon>
        <taxon>Fungi</taxon>
        <taxon>Dikarya</taxon>
        <taxon>Ascomycota</taxon>
        <taxon>Pezizomycotina</taxon>
        <taxon>Sordariomycetes</taxon>
        <taxon>Hypocreomycetidae</taxon>
        <taxon>Hypocreales</taxon>
        <taxon>Ophiocordycipitaceae</taxon>
        <taxon>Ophiocordyceps</taxon>
    </lineage>
</organism>
<dbReference type="AlphaFoldDB" id="A0A2C5YGX7"/>
<feature type="region of interest" description="Disordered" evidence="1">
    <location>
        <begin position="1"/>
        <end position="77"/>
    </location>
</feature>
<feature type="compositionally biased region" description="Polar residues" evidence="1">
    <location>
        <begin position="198"/>
        <end position="212"/>
    </location>
</feature>
<feature type="region of interest" description="Disordered" evidence="1">
    <location>
        <begin position="166"/>
        <end position="346"/>
    </location>
</feature>
<gene>
    <name evidence="2" type="ORF">CDD81_5215</name>
</gene>
<evidence type="ECO:0000313" key="2">
    <source>
        <dbReference type="EMBL" id="PHH66863.1"/>
    </source>
</evidence>